<dbReference type="SMART" id="SM00332">
    <property type="entry name" value="PP2Cc"/>
    <property type="match status" value="1"/>
</dbReference>
<keyword evidence="2" id="KW-0472">Membrane</keyword>
<dbReference type="Pfam" id="PF19732">
    <property type="entry name" value="SpoIIE_N"/>
    <property type="match status" value="1"/>
</dbReference>
<protein>
    <submittedName>
        <fullName evidence="4">Stage II sporulation protein E</fullName>
    </submittedName>
</protein>
<dbReference type="InterPro" id="IPR001932">
    <property type="entry name" value="PPM-type_phosphatase-like_dom"/>
</dbReference>
<dbReference type="InterPro" id="IPR036457">
    <property type="entry name" value="PPM-type-like_dom_sf"/>
</dbReference>
<gene>
    <name evidence="4" type="ORF">SAMN04489757_15211</name>
</gene>
<name>A0A1I5ISW5_9FIRM</name>
<feature type="transmembrane region" description="Helical" evidence="2">
    <location>
        <begin position="67"/>
        <end position="84"/>
    </location>
</feature>
<evidence type="ECO:0000259" key="3">
    <source>
        <dbReference type="PROSITE" id="PS51746"/>
    </source>
</evidence>
<dbReference type="AlphaFoldDB" id="A0A1I5ISW5"/>
<feature type="transmembrane region" description="Helical" evidence="2">
    <location>
        <begin position="268"/>
        <end position="287"/>
    </location>
</feature>
<dbReference type="InterPro" id="IPR014221">
    <property type="entry name" value="SpoII_E"/>
</dbReference>
<dbReference type="PANTHER" id="PTHR43156">
    <property type="entry name" value="STAGE II SPORULATION PROTEIN E-RELATED"/>
    <property type="match status" value="1"/>
</dbReference>
<proteinExistence type="predicted"/>
<feature type="transmembrane region" description="Helical" evidence="2">
    <location>
        <begin position="21"/>
        <end position="39"/>
    </location>
</feature>
<keyword evidence="2" id="KW-0812">Transmembrane</keyword>
<dbReference type="STRING" id="1527.SAMN04489757_15211"/>
<evidence type="ECO:0000313" key="5">
    <source>
        <dbReference type="Proteomes" id="UP000198806"/>
    </source>
</evidence>
<dbReference type="GO" id="GO:0004722">
    <property type="term" value="F:protein serine/threonine phosphatase activity"/>
    <property type="evidence" value="ECO:0007669"/>
    <property type="project" value="InterPro"/>
</dbReference>
<dbReference type="InterPro" id="IPR045768">
    <property type="entry name" value="SpoIIE_N"/>
</dbReference>
<accession>A0A1I5ISW5</accession>
<dbReference type="RefSeq" id="WP_091688861.1">
    <property type="nucleotide sequence ID" value="NZ_BAABFM010000031.1"/>
</dbReference>
<feature type="transmembrane region" description="Helical" evidence="2">
    <location>
        <begin position="239"/>
        <end position="256"/>
    </location>
</feature>
<keyword evidence="5" id="KW-1185">Reference proteome</keyword>
<dbReference type="InterPro" id="IPR052016">
    <property type="entry name" value="Bact_Sigma-Reg"/>
</dbReference>
<feature type="transmembrane region" description="Helical" evidence="2">
    <location>
        <begin position="156"/>
        <end position="172"/>
    </location>
</feature>
<dbReference type="Pfam" id="PF07228">
    <property type="entry name" value="SpoIIE"/>
    <property type="match status" value="1"/>
</dbReference>
<dbReference type="NCBIfam" id="TIGR02865">
    <property type="entry name" value="spore_II_E"/>
    <property type="match status" value="1"/>
</dbReference>
<dbReference type="Gene3D" id="3.60.40.10">
    <property type="entry name" value="PPM-type phosphatase domain"/>
    <property type="match status" value="1"/>
</dbReference>
<feature type="transmembrane region" description="Helical" evidence="2">
    <location>
        <begin position="90"/>
        <end position="111"/>
    </location>
</feature>
<dbReference type="Proteomes" id="UP000198806">
    <property type="component" value="Unassembled WGS sequence"/>
</dbReference>
<dbReference type="SUPFAM" id="SSF81606">
    <property type="entry name" value="PP2C-like"/>
    <property type="match status" value="1"/>
</dbReference>
<evidence type="ECO:0000256" key="2">
    <source>
        <dbReference type="SAM" id="Phobius"/>
    </source>
</evidence>
<feature type="transmembrane region" description="Helical" evidence="2">
    <location>
        <begin position="201"/>
        <end position="218"/>
    </location>
</feature>
<dbReference type="OrthoDB" id="9763774at2"/>
<evidence type="ECO:0000256" key="1">
    <source>
        <dbReference type="ARBA" id="ARBA00022801"/>
    </source>
</evidence>
<feature type="domain" description="PPM-type phosphatase" evidence="3">
    <location>
        <begin position="552"/>
        <end position="761"/>
    </location>
</feature>
<organism evidence="4 5">
    <name type="scientific">Anaerocolumna aminovalerica</name>
    <dbReference type="NCBI Taxonomy" id="1527"/>
    <lineage>
        <taxon>Bacteria</taxon>
        <taxon>Bacillati</taxon>
        <taxon>Bacillota</taxon>
        <taxon>Clostridia</taxon>
        <taxon>Lachnospirales</taxon>
        <taxon>Lachnospiraceae</taxon>
        <taxon>Anaerocolumna</taxon>
    </lineage>
</organism>
<sequence length="766" mass="84700">MKEISMRKIIVNLMGVMIGRAVFAGINPIGIAFFTAVYIDKKGRLAILISVLLGMATVYPVTEVVKYSIVMTVIAIIVILLEYSNKRLPIGAVAGVSGGVTMFMSIANGLLKVNAKDYILMGIAEGIAIFALTFIFRKGVEAIVFSTKGQALDNEQIISIAVILAAFIYGIPNVGVLDFSLTLTAALFSILLIGYKYGAGYGAIAGAACGIILALKDGQINQIGLMCMLGIIAGTFRELGRLFTIAVYSVGVFFLSDLYQNYKFDLNSLGALVSTAAIFLLMPKSLLLKIDLARDESQEDVFVKQNIQNIARGKLKDFSSSFHNLSDTFTSITEKKGKLSKKDKSELFDELTEQLCKDCTNCDTCWKNNFYETYQGAHHIMEEVDKNGTIAVSEVPVDFAGRCIQLERYVVEARRVLEVAKLNLAWNNRLAESREAIAGQLNEVANIIDDFSMDLYKTSDTSEGMQKRIIYQLKEYHIIVSRMAILEKRNNKQEIFMIARTEKGRCITTKEAAQLVGDAFGKRMRPADGCKNVLTKEFETFVFVEDADYKVFTGMAKMTKDGGRISGDNFSFLYPDSGMVVMTLADGMGTGETAFEESEYVVDLLEQFIEAGFRKESAINLINSILVLKAEEQSFSTIDMTVINLFTGVCDIIKIGASTTFIKRSKEVETINSNTLPVGVINHMDYETISRKLSDGDFVVMVTDGVIDCIPGEEKEQFLEEFISELRMNNPQEIANAVLNQALELNGWVPKDDMTVLAAGFWKKLN</sequence>
<feature type="transmembrane region" description="Helical" evidence="2">
    <location>
        <begin position="118"/>
        <end position="136"/>
    </location>
</feature>
<dbReference type="EMBL" id="FOWD01000052">
    <property type="protein sequence ID" value="SFO63655.1"/>
    <property type="molecule type" value="Genomic_DNA"/>
</dbReference>
<keyword evidence="2" id="KW-1133">Transmembrane helix</keyword>
<reference evidence="4 5" key="1">
    <citation type="submission" date="2016-10" db="EMBL/GenBank/DDBJ databases">
        <authorList>
            <person name="de Groot N.N."/>
        </authorList>
    </citation>
    <scope>NUCLEOTIDE SEQUENCE [LARGE SCALE GENOMIC DNA]</scope>
    <source>
        <strain evidence="4 5">DSM 1283</strain>
    </source>
</reference>
<dbReference type="SMART" id="SM00331">
    <property type="entry name" value="PP2C_SIG"/>
    <property type="match status" value="1"/>
</dbReference>
<evidence type="ECO:0000313" key="4">
    <source>
        <dbReference type="EMBL" id="SFO63655.1"/>
    </source>
</evidence>
<keyword evidence="1" id="KW-0378">Hydrolase</keyword>
<dbReference type="PANTHER" id="PTHR43156:SF2">
    <property type="entry name" value="STAGE II SPORULATION PROTEIN E"/>
    <property type="match status" value="1"/>
</dbReference>
<dbReference type="PROSITE" id="PS51746">
    <property type="entry name" value="PPM_2"/>
    <property type="match status" value="1"/>
</dbReference>